<evidence type="ECO:0000313" key="3">
    <source>
        <dbReference type="Proteomes" id="UP001060414"/>
    </source>
</evidence>
<evidence type="ECO:0000313" key="2">
    <source>
        <dbReference type="EMBL" id="UWZ78020.1"/>
    </source>
</evidence>
<reference evidence="2" key="1">
    <citation type="journal article" date="2022" name="Environ. Microbiol.">
        <title>Geoalkalibacter halelectricus SAP #1 sp. nov. possessing extracellular electron transfer and mineral#reducing capabilities from a haloalkaline environment.</title>
        <authorList>
            <person name="Yadav S."/>
            <person name="Singh R."/>
            <person name="Sundharam S.S."/>
            <person name="Chaudhary S."/>
            <person name="Krishnamurthi S."/>
            <person name="Patil S.A."/>
        </authorList>
    </citation>
    <scope>NUCLEOTIDE SEQUENCE</scope>
    <source>
        <strain evidence="2">SAP-1</strain>
    </source>
</reference>
<feature type="transmembrane region" description="Helical" evidence="1">
    <location>
        <begin position="32"/>
        <end position="51"/>
    </location>
</feature>
<organism evidence="2 3">
    <name type="scientific">Geoalkalibacter halelectricus</name>
    <dbReference type="NCBI Taxonomy" id="2847045"/>
    <lineage>
        <taxon>Bacteria</taxon>
        <taxon>Pseudomonadati</taxon>
        <taxon>Thermodesulfobacteriota</taxon>
        <taxon>Desulfuromonadia</taxon>
        <taxon>Desulfuromonadales</taxon>
        <taxon>Geoalkalibacteraceae</taxon>
        <taxon>Geoalkalibacter</taxon>
    </lineage>
</organism>
<dbReference type="EMBL" id="CP092109">
    <property type="protein sequence ID" value="UWZ78020.1"/>
    <property type="molecule type" value="Genomic_DNA"/>
</dbReference>
<keyword evidence="1" id="KW-0812">Transmembrane</keyword>
<sequence>MMRLVLQLGAVGFSTAALLDPLWMSGLGRPIAWQRDVLLALGGILCFYALIRFRDLL</sequence>
<proteinExistence type="predicted"/>
<accession>A0ABY5ZJA2</accession>
<keyword evidence="3" id="KW-1185">Reference proteome</keyword>
<protein>
    <submittedName>
        <fullName evidence="2">Uncharacterized protein</fullName>
    </submittedName>
</protein>
<gene>
    <name evidence="2" type="ORF">L9S41_09935</name>
</gene>
<dbReference type="Proteomes" id="UP001060414">
    <property type="component" value="Chromosome"/>
</dbReference>
<evidence type="ECO:0000256" key="1">
    <source>
        <dbReference type="SAM" id="Phobius"/>
    </source>
</evidence>
<keyword evidence="1" id="KW-0472">Membrane</keyword>
<dbReference type="RefSeq" id="WP_260746368.1">
    <property type="nucleotide sequence ID" value="NZ_CP092109.1"/>
</dbReference>
<keyword evidence="1" id="KW-1133">Transmembrane helix</keyword>
<name>A0ABY5ZJA2_9BACT</name>